<feature type="binding site" evidence="5">
    <location>
        <position position="272"/>
    </location>
    <ligand>
        <name>NAD(+)</name>
        <dbReference type="ChEBI" id="CHEBI:57540"/>
    </ligand>
</feature>
<feature type="binding site" evidence="5">
    <location>
        <position position="96"/>
    </location>
    <ligand>
        <name>NAD(+)</name>
        <dbReference type="ChEBI" id="CHEBI:57540"/>
    </ligand>
</feature>
<feature type="domain" description="3-hydroxyacyl-CoA dehydrogenase C-terminal" evidence="6">
    <location>
        <begin position="185"/>
        <end position="280"/>
    </location>
</feature>
<dbReference type="EMBL" id="BMFK01000001">
    <property type="protein sequence ID" value="GGE60663.1"/>
    <property type="molecule type" value="Genomic_DNA"/>
</dbReference>
<sequence length="290" mass="32181">MEKIAVIGAGIMGSGIAQALAMKEKKVHLYDISEEVLHKAMHTIQKSLDRFVKVGKMTEEERNTVVDNINPLLSLQEACNDAFLVIEAVPENLALKKEIFAKLDAYAPPHAILATNTSELSVTAIASATQRPHLVAGMHWFNPAPLMKLVEIVRGVDTSEETLRAVERISQEVGKETVIVKDMQGFVTSRAIAIHLNECIRMYEEGIASMEDIDKAIKLGLNYPMGPFELADYVGLDTMLYASEGMQHAYGDRFRAPQMLVKLVEAGHYGRKTGKGFYDYTKQTLEKVGR</sequence>
<dbReference type="RefSeq" id="WP_188387198.1">
    <property type="nucleotide sequence ID" value="NZ_BMFK01000001.1"/>
</dbReference>
<dbReference type="InterPro" id="IPR036291">
    <property type="entry name" value="NAD(P)-bd_dom_sf"/>
</dbReference>
<feature type="binding site" evidence="5">
    <location>
        <position position="31"/>
    </location>
    <ligand>
        <name>NAD(+)</name>
        <dbReference type="ChEBI" id="CHEBI:57540"/>
    </ligand>
</feature>
<reference evidence="8" key="1">
    <citation type="journal article" date="2014" name="Int. J. Syst. Evol. Microbiol.">
        <title>Complete genome sequence of Corynebacterium casei LMG S-19264T (=DSM 44701T), isolated from a smear-ripened cheese.</title>
        <authorList>
            <consortium name="US DOE Joint Genome Institute (JGI-PGF)"/>
            <person name="Walter F."/>
            <person name="Albersmeier A."/>
            <person name="Kalinowski J."/>
            <person name="Ruckert C."/>
        </authorList>
    </citation>
    <scope>NUCLEOTIDE SEQUENCE</scope>
    <source>
        <strain evidence="8">CGMCC 1.12698</strain>
    </source>
</reference>
<dbReference type="Proteomes" id="UP000605259">
    <property type="component" value="Unassembled WGS sequence"/>
</dbReference>
<dbReference type="PIRSF" id="PIRSF000105">
    <property type="entry name" value="HCDH"/>
    <property type="match status" value="1"/>
</dbReference>
<comment type="caution">
    <text evidence="8">The sequence shown here is derived from an EMBL/GenBank/DDBJ whole genome shotgun (WGS) entry which is preliminary data.</text>
</comment>
<evidence type="ECO:0000256" key="3">
    <source>
        <dbReference type="ARBA" id="ARBA00023002"/>
    </source>
</evidence>
<evidence type="ECO:0000313" key="9">
    <source>
        <dbReference type="Proteomes" id="UP000605259"/>
    </source>
</evidence>
<dbReference type="Gene3D" id="3.40.50.720">
    <property type="entry name" value="NAD(P)-binding Rossmann-like Domain"/>
    <property type="match status" value="1"/>
</dbReference>
<dbReference type="AlphaFoldDB" id="A0A917AM02"/>
<dbReference type="GO" id="GO:0070403">
    <property type="term" value="F:NAD+ binding"/>
    <property type="evidence" value="ECO:0007669"/>
    <property type="project" value="InterPro"/>
</dbReference>
<keyword evidence="5" id="KW-0520">NAD</keyword>
<dbReference type="PANTHER" id="PTHR48075">
    <property type="entry name" value="3-HYDROXYACYL-COA DEHYDROGENASE FAMILY PROTEIN"/>
    <property type="match status" value="1"/>
</dbReference>
<reference evidence="8" key="2">
    <citation type="submission" date="2020-09" db="EMBL/GenBank/DDBJ databases">
        <authorList>
            <person name="Sun Q."/>
            <person name="Zhou Y."/>
        </authorList>
    </citation>
    <scope>NUCLEOTIDE SEQUENCE</scope>
    <source>
        <strain evidence="8">CGMCC 1.12698</strain>
    </source>
</reference>
<evidence type="ECO:0000256" key="2">
    <source>
        <dbReference type="ARBA" id="ARBA00009463"/>
    </source>
</evidence>
<feature type="binding site" evidence="5">
    <location>
        <position position="118"/>
    </location>
    <ligand>
        <name>NAD(+)</name>
        <dbReference type="ChEBI" id="CHEBI:57540"/>
    </ligand>
</feature>
<evidence type="ECO:0000256" key="4">
    <source>
        <dbReference type="PIRSR" id="PIRSR000105-1"/>
    </source>
</evidence>
<keyword evidence="3" id="KW-0560">Oxidoreductase</keyword>
<keyword evidence="9" id="KW-1185">Reference proteome</keyword>
<dbReference type="PANTHER" id="PTHR48075:SF5">
    <property type="entry name" value="3-HYDROXYBUTYRYL-COA DEHYDROGENASE"/>
    <property type="match status" value="1"/>
</dbReference>
<dbReference type="InterPro" id="IPR006108">
    <property type="entry name" value="3HC_DH_C"/>
</dbReference>
<evidence type="ECO:0000313" key="8">
    <source>
        <dbReference type="EMBL" id="GGE60663.1"/>
    </source>
</evidence>
<dbReference type="SUPFAM" id="SSF51735">
    <property type="entry name" value="NAD(P)-binding Rossmann-fold domains"/>
    <property type="match status" value="1"/>
</dbReference>
<dbReference type="GO" id="GO:0006631">
    <property type="term" value="P:fatty acid metabolic process"/>
    <property type="evidence" value="ECO:0007669"/>
    <property type="project" value="InterPro"/>
</dbReference>
<dbReference type="GO" id="GO:0016616">
    <property type="term" value="F:oxidoreductase activity, acting on the CH-OH group of donors, NAD or NADP as acceptor"/>
    <property type="evidence" value="ECO:0007669"/>
    <property type="project" value="InterPro"/>
</dbReference>
<dbReference type="Pfam" id="PF00725">
    <property type="entry name" value="3HCDH"/>
    <property type="match status" value="1"/>
</dbReference>
<dbReference type="Gene3D" id="1.10.1040.10">
    <property type="entry name" value="N-(1-d-carboxylethyl)-l-norvaline Dehydrogenase, domain 2"/>
    <property type="match status" value="1"/>
</dbReference>
<dbReference type="InterPro" id="IPR022694">
    <property type="entry name" value="3-OHacyl-CoA_DH"/>
</dbReference>
<organism evidence="8 9">
    <name type="scientific">Priestia taiwanensis</name>
    <dbReference type="NCBI Taxonomy" id="1347902"/>
    <lineage>
        <taxon>Bacteria</taxon>
        <taxon>Bacillati</taxon>
        <taxon>Bacillota</taxon>
        <taxon>Bacilli</taxon>
        <taxon>Bacillales</taxon>
        <taxon>Bacillaceae</taxon>
        <taxon>Priestia</taxon>
    </lineage>
</organism>
<dbReference type="SUPFAM" id="SSF48179">
    <property type="entry name" value="6-phosphogluconate dehydrogenase C-terminal domain-like"/>
    <property type="match status" value="1"/>
</dbReference>
<feature type="binding site" evidence="5">
    <location>
        <position position="142"/>
    </location>
    <ligand>
        <name>NAD(+)</name>
        <dbReference type="ChEBI" id="CHEBI:57540"/>
    </ligand>
</feature>
<comment type="similarity">
    <text evidence="2">Belongs to the 3-hydroxyacyl-CoA dehydrogenase family.</text>
</comment>
<dbReference type="InterPro" id="IPR006176">
    <property type="entry name" value="3-OHacyl-CoA_DH_NAD-bd"/>
</dbReference>
<dbReference type="FunFam" id="3.40.50.720:FF:000009">
    <property type="entry name" value="Fatty oxidation complex, alpha subunit"/>
    <property type="match status" value="1"/>
</dbReference>
<evidence type="ECO:0000259" key="7">
    <source>
        <dbReference type="Pfam" id="PF02737"/>
    </source>
</evidence>
<name>A0A917AM02_9BACI</name>
<evidence type="ECO:0000256" key="5">
    <source>
        <dbReference type="PIRSR" id="PIRSR000105-2"/>
    </source>
</evidence>
<evidence type="ECO:0000256" key="1">
    <source>
        <dbReference type="ARBA" id="ARBA00005086"/>
    </source>
</evidence>
<dbReference type="Pfam" id="PF02737">
    <property type="entry name" value="3HCDH_N"/>
    <property type="match status" value="1"/>
</dbReference>
<accession>A0A917AM02</accession>
<dbReference type="InterPro" id="IPR008927">
    <property type="entry name" value="6-PGluconate_DH-like_C_sf"/>
</dbReference>
<feature type="domain" description="3-hydroxyacyl-CoA dehydrogenase NAD binding" evidence="7">
    <location>
        <begin position="3"/>
        <end position="182"/>
    </location>
</feature>
<evidence type="ECO:0000259" key="6">
    <source>
        <dbReference type="Pfam" id="PF00725"/>
    </source>
</evidence>
<protein>
    <submittedName>
        <fullName evidence="8">3-hydroxybutyryl-CoA dehydrogenase</fullName>
    </submittedName>
</protein>
<feature type="binding site" evidence="5">
    <location>
        <position position="91"/>
    </location>
    <ligand>
        <name>NAD(+)</name>
        <dbReference type="ChEBI" id="CHEBI:57540"/>
    </ligand>
</feature>
<proteinExistence type="inferred from homology"/>
<dbReference type="InterPro" id="IPR013328">
    <property type="entry name" value="6PGD_dom2"/>
</dbReference>
<comment type="pathway">
    <text evidence="1">Lipid metabolism; butanoate metabolism.</text>
</comment>
<feature type="site" description="Important for catalytic activity" evidence="4">
    <location>
        <position position="139"/>
    </location>
</feature>
<gene>
    <name evidence="8" type="primary">hbd</name>
    <name evidence="8" type="ORF">GCM10007140_08730</name>
</gene>
<feature type="binding site" evidence="5">
    <location>
        <begin position="8"/>
        <end position="13"/>
    </location>
    <ligand>
        <name>NAD(+)</name>
        <dbReference type="ChEBI" id="CHEBI:57540"/>
    </ligand>
</feature>